<dbReference type="RefSeq" id="WP_213166250.1">
    <property type="nucleotide sequence ID" value="NZ_CP058559.1"/>
</dbReference>
<reference evidence="2 3" key="1">
    <citation type="submission" date="2020-07" db="EMBL/GenBank/DDBJ databases">
        <title>Alkalicella. sp. LB2 genome.</title>
        <authorList>
            <person name="Postec A."/>
            <person name="Quemeneur M."/>
        </authorList>
    </citation>
    <scope>NUCLEOTIDE SEQUENCE [LARGE SCALE GENOMIC DNA]</scope>
    <source>
        <strain evidence="2 3">LB2</strain>
    </source>
</reference>
<feature type="transmembrane region" description="Helical" evidence="1">
    <location>
        <begin position="175"/>
        <end position="198"/>
    </location>
</feature>
<feature type="transmembrane region" description="Helical" evidence="1">
    <location>
        <begin position="138"/>
        <end position="163"/>
    </location>
</feature>
<accession>A0A7G9WAY4</accession>
<keyword evidence="1" id="KW-0812">Transmembrane</keyword>
<feature type="transmembrane region" description="Helical" evidence="1">
    <location>
        <begin position="21"/>
        <end position="42"/>
    </location>
</feature>
<keyword evidence="1" id="KW-1133">Transmembrane helix</keyword>
<gene>
    <name evidence="2" type="ORF">HYG86_14255</name>
</gene>
<keyword evidence="3" id="KW-1185">Reference proteome</keyword>
<feature type="transmembrane region" description="Helical" evidence="1">
    <location>
        <begin position="62"/>
        <end position="82"/>
    </location>
</feature>
<protein>
    <recommendedName>
        <fullName evidence="4">ABC-2 type transport system permease protein</fullName>
    </recommendedName>
</protein>
<organism evidence="2 3">
    <name type="scientific">Alkalicella caledoniensis</name>
    <dbReference type="NCBI Taxonomy" id="2731377"/>
    <lineage>
        <taxon>Bacteria</taxon>
        <taxon>Bacillati</taxon>
        <taxon>Bacillota</taxon>
        <taxon>Clostridia</taxon>
        <taxon>Eubacteriales</taxon>
        <taxon>Proteinivoracaceae</taxon>
        <taxon>Alkalicella</taxon>
    </lineage>
</organism>
<name>A0A7G9WAY4_ALKCA</name>
<dbReference type="Proteomes" id="UP000516160">
    <property type="component" value="Chromosome"/>
</dbReference>
<evidence type="ECO:0000313" key="3">
    <source>
        <dbReference type="Proteomes" id="UP000516160"/>
    </source>
</evidence>
<dbReference type="KEGG" id="acae:HYG86_14255"/>
<feature type="transmembrane region" description="Helical" evidence="1">
    <location>
        <begin position="103"/>
        <end position="126"/>
    </location>
</feature>
<feature type="transmembrane region" description="Helical" evidence="1">
    <location>
        <begin position="218"/>
        <end position="245"/>
    </location>
</feature>
<dbReference type="EMBL" id="CP058559">
    <property type="protein sequence ID" value="QNO15846.1"/>
    <property type="molecule type" value="Genomic_DNA"/>
</dbReference>
<evidence type="ECO:0000256" key="1">
    <source>
        <dbReference type="SAM" id="Phobius"/>
    </source>
</evidence>
<keyword evidence="1" id="KW-0472">Membrane</keyword>
<dbReference type="AlphaFoldDB" id="A0A7G9WAY4"/>
<evidence type="ECO:0000313" key="2">
    <source>
        <dbReference type="EMBL" id="QNO15846.1"/>
    </source>
</evidence>
<evidence type="ECO:0008006" key="4">
    <source>
        <dbReference type="Google" id="ProtNLM"/>
    </source>
</evidence>
<proteinExistence type="predicted"/>
<sequence>MNLSMFTIAFRHYFKRITRDKLGILIFTVIPIVITAILSYIYSNNTDEAIIVNGYNMVTTHISIGMLLLFQLNGGLYVLHYLNNDFVKDMKWRLKSTPVPTHILAFAALASCAVFMIIQGILVVGFTSLFMEAYWGNYIVTLAVIILVAIFSVLLNVMFFFLVKKVSLTETLSWVSAWLMAALGGLMFDLPQNAFFIFMREYGSPFALGQTAIKASGFLAPSISDIIIGLVGIAVIIVILGLIVIRLGRRKLA</sequence>